<dbReference type="PANTHER" id="PTHR30023:SF0">
    <property type="entry name" value="PENICILLIN-SENSITIVE CARBOXYPEPTIDASE A"/>
    <property type="match status" value="1"/>
</dbReference>
<reference evidence="3" key="1">
    <citation type="submission" date="2020-05" db="EMBL/GenBank/DDBJ databases">
        <authorList>
            <person name="Chiriac C."/>
            <person name="Salcher M."/>
            <person name="Ghai R."/>
            <person name="Kavagutti S V."/>
        </authorList>
    </citation>
    <scope>NUCLEOTIDE SEQUENCE</scope>
</reference>
<dbReference type="GO" id="GO:0004185">
    <property type="term" value="F:serine-type carboxypeptidase activity"/>
    <property type="evidence" value="ECO:0007669"/>
    <property type="project" value="InterPro"/>
</dbReference>
<dbReference type="Gene3D" id="3.40.710.10">
    <property type="entry name" value="DD-peptidase/beta-lactamase superfamily"/>
    <property type="match status" value="1"/>
</dbReference>
<accession>A0A6J6UGA8</accession>
<proteinExistence type="inferred from homology"/>
<dbReference type="NCBIfam" id="TIGR00666">
    <property type="entry name" value="PBP4"/>
    <property type="match status" value="1"/>
</dbReference>
<name>A0A6J6UGA8_9ZZZZ</name>
<dbReference type="EMBL" id="CAEZYW010000329">
    <property type="protein sequence ID" value="CAB4758812.1"/>
    <property type="molecule type" value="Genomic_DNA"/>
</dbReference>
<dbReference type="GO" id="GO:0000270">
    <property type="term" value="P:peptidoglycan metabolic process"/>
    <property type="evidence" value="ECO:0007669"/>
    <property type="project" value="TreeGrafter"/>
</dbReference>
<dbReference type="GO" id="GO:0006508">
    <property type="term" value="P:proteolysis"/>
    <property type="evidence" value="ECO:0007669"/>
    <property type="project" value="InterPro"/>
</dbReference>
<sequence length="207" mass="21522">MQAGTEVDVAAEAVPVAQIAENTAADAVRVMLRESENNVAEVLFRQVAIAKGQPATWEGGRSAATSTLAELGIDTTGLAIVDGSGLSRKDRLTALGLANITRLSSNGDPVRFAVMYEPSAMPISGVSGTLDSKYGRFTTKRSKCAQGAVRAKTGTLFDTIGLSGVTTATDGQQKAFSILVNDRPQRFSALATRQAADGLAATVNGCW</sequence>
<dbReference type="PANTHER" id="PTHR30023">
    <property type="entry name" value="D-ALANYL-D-ALANINE CARBOXYPEPTIDASE"/>
    <property type="match status" value="1"/>
</dbReference>
<comment type="similarity">
    <text evidence="1">Belongs to the peptidase S13 family.</text>
</comment>
<gene>
    <name evidence="3" type="ORF">UFOPK2786_01716</name>
</gene>
<dbReference type="InterPro" id="IPR012338">
    <property type="entry name" value="Beta-lactam/transpept-like"/>
</dbReference>
<evidence type="ECO:0000256" key="2">
    <source>
        <dbReference type="ARBA" id="ARBA00022801"/>
    </source>
</evidence>
<dbReference type="Pfam" id="PF02113">
    <property type="entry name" value="Peptidase_S13"/>
    <property type="match status" value="1"/>
</dbReference>
<dbReference type="SUPFAM" id="SSF56601">
    <property type="entry name" value="beta-lactamase/transpeptidase-like"/>
    <property type="match status" value="1"/>
</dbReference>
<evidence type="ECO:0000256" key="1">
    <source>
        <dbReference type="ARBA" id="ARBA00006096"/>
    </source>
</evidence>
<dbReference type="PRINTS" id="PR00922">
    <property type="entry name" value="DADACBPTASE3"/>
</dbReference>
<protein>
    <submittedName>
        <fullName evidence="3">Unannotated protein</fullName>
    </submittedName>
</protein>
<keyword evidence="2" id="KW-0378">Hydrolase</keyword>
<dbReference type="AlphaFoldDB" id="A0A6J6UGA8"/>
<evidence type="ECO:0000313" key="3">
    <source>
        <dbReference type="EMBL" id="CAB4758812.1"/>
    </source>
</evidence>
<dbReference type="InterPro" id="IPR000667">
    <property type="entry name" value="Peptidase_S13"/>
</dbReference>
<organism evidence="3">
    <name type="scientific">freshwater metagenome</name>
    <dbReference type="NCBI Taxonomy" id="449393"/>
    <lineage>
        <taxon>unclassified sequences</taxon>
        <taxon>metagenomes</taxon>
        <taxon>ecological metagenomes</taxon>
    </lineage>
</organism>